<organism evidence="3 4">
    <name type="scientific">Kistimonas scapharcae</name>
    <dbReference type="NCBI Taxonomy" id="1036133"/>
    <lineage>
        <taxon>Bacteria</taxon>
        <taxon>Pseudomonadati</taxon>
        <taxon>Pseudomonadota</taxon>
        <taxon>Gammaproteobacteria</taxon>
        <taxon>Oceanospirillales</taxon>
        <taxon>Endozoicomonadaceae</taxon>
        <taxon>Kistimonas</taxon>
    </lineage>
</organism>
<dbReference type="Gene3D" id="2.30.110.10">
    <property type="entry name" value="Electron Transport, Fmn-binding Protein, Chain A"/>
    <property type="match status" value="1"/>
</dbReference>
<keyword evidence="4" id="KW-1185">Reference proteome</keyword>
<dbReference type="Proteomes" id="UP001500604">
    <property type="component" value="Unassembled WGS sequence"/>
</dbReference>
<dbReference type="Pfam" id="PF10615">
    <property type="entry name" value="DUF2470"/>
    <property type="match status" value="1"/>
</dbReference>
<dbReference type="EMBL" id="BAABFL010000462">
    <property type="protein sequence ID" value="GAA4651760.1"/>
    <property type="molecule type" value="Genomic_DNA"/>
</dbReference>
<accession>A0ABP8V913</accession>
<comment type="caution">
    <text evidence="3">The sequence shown here is derived from an EMBL/GenBank/DDBJ whole genome shotgun (WGS) entry which is preliminary data.</text>
</comment>
<dbReference type="Gene3D" id="3.20.180.10">
    <property type="entry name" value="PNP-oxidase-like"/>
    <property type="match status" value="1"/>
</dbReference>
<dbReference type="InterPro" id="IPR012349">
    <property type="entry name" value="Split_barrel_FMN-bd"/>
</dbReference>
<dbReference type="InterPro" id="IPR037119">
    <property type="entry name" value="Haem_oxidase_HugZ-like_sf"/>
</dbReference>
<dbReference type="PANTHER" id="PTHR13343">
    <property type="entry name" value="CREG1 PROTEIN"/>
    <property type="match status" value="1"/>
</dbReference>
<dbReference type="InterPro" id="IPR055343">
    <property type="entry name" value="CREG_beta-barrel"/>
</dbReference>
<protein>
    <submittedName>
        <fullName evidence="3">HugZ family protein</fullName>
    </submittedName>
</protein>
<gene>
    <name evidence="3" type="ORF">GCM10023116_40440</name>
</gene>
<evidence type="ECO:0000259" key="1">
    <source>
        <dbReference type="Pfam" id="PF10615"/>
    </source>
</evidence>
<dbReference type="PANTHER" id="PTHR13343:SF17">
    <property type="entry name" value="CELLULAR REPRESSOR OF E1A-STIMULATED GENES, ISOFORM A"/>
    <property type="match status" value="1"/>
</dbReference>
<name>A0ABP8V913_9GAMM</name>
<reference evidence="4" key="1">
    <citation type="journal article" date="2019" name="Int. J. Syst. Evol. Microbiol.">
        <title>The Global Catalogue of Microorganisms (GCM) 10K type strain sequencing project: providing services to taxonomists for standard genome sequencing and annotation.</title>
        <authorList>
            <consortium name="The Broad Institute Genomics Platform"/>
            <consortium name="The Broad Institute Genome Sequencing Center for Infectious Disease"/>
            <person name="Wu L."/>
            <person name="Ma J."/>
        </authorList>
    </citation>
    <scope>NUCLEOTIDE SEQUENCE [LARGE SCALE GENOMIC DNA]</scope>
    <source>
        <strain evidence="4">JCM 17805</strain>
    </source>
</reference>
<dbReference type="RefSeq" id="WP_345198198.1">
    <property type="nucleotide sequence ID" value="NZ_BAABFL010000462.1"/>
</dbReference>
<evidence type="ECO:0000259" key="2">
    <source>
        <dbReference type="Pfam" id="PF13883"/>
    </source>
</evidence>
<dbReference type="Pfam" id="PF13883">
    <property type="entry name" value="CREG_beta-barrel"/>
    <property type="match status" value="1"/>
</dbReference>
<feature type="domain" description="CREG-like beta-barrel" evidence="2">
    <location>
        <begin position="3"/>
        <end position="147"/>
    </location>
</feature>
<feature type="domain" description="DUF2470" evidence="1">
    <location>
        <begin position="159"/>
        <end position="231"/>
    </location>
</feature>
<evidence type="ECO:0000313" key="3">
    <source>
        <dbReference type="EMBL" id="GAA4651760.1"/>
    </source>
</evidence>
<sequence>MADRQKAASQARALLLNEYQGVLATQSVSMPGYPFGSVAPYCLDSDGQLVILISRIAQHTRNISQDSKVSLTIVQSQVDDIQTGGRLTWVGDAVKIEDPVAAERYYSYFPQSRSYHETHDFEFYRIKLVRARFIGGFGEIYWVNPEELLLTNPFAGEVEQGMVQHMNDDHQAAIIQYCLSAGEVLPEGVTPKMAGVDSEGFHVLIGERIIRIPFDVPVTTAGDVRKALVAMAKAA</sequence>
<dbReference type="InterPro" id="IPR019595">
    <property type="entry name" value="DUF2470"/>
</dbReference>
<proteinExistence type="predicted"/>
<evidence type="ECO:0000313" key="4">
    <source>
        <dbReference type="Proteomes" id="UP001500604"/>
    </source>
</evidence>
<dbReference type="SUPFAM" id="SSF50475">
    <property type="entry name" value="FMN-binding split barrel"/>
    <property type="match status" value="1"/>
</dbReference>